<feature type="compositionally biased region" description="Polar residues" evidence="1">
    <location>
        <begin position="96"/>
        <end position="109"/>
    </location>
</feature>
<feature type="chain" id="PRO_5047030110" evidence="2">
    <location>
        <begin position="29"/>
        <end position="205"/>
    </location>
</feature>
<feature type="region of interest" description="Disordered" evidence="1">
    <location>
        <begin position="36"/>
        <end position="66"/>
    </location>
</feature>
<keyword evidence="4" id="KW-1185">Reference proteome</keyword>
<name>A0ABW3PNI7_9LACO</name>
<feature type="compositionally biased region" description="Polar residues" evidence="1">
    <location>
        <begin position="36"/>
        <end position="52"/>
    </location>
</feature>
<proteinExistence type="predicted"/>
<evidence type="ECO:0000256" key="2">
    <source>
        <dbReference type="SAM" id="SignalP"/>
    </source>
</evidence>
<evidence type="ECO:0000313" key="3">
    <source>
        <dbReference type="EMBL" id="MFD1125528.1"/>
    </source>
</evidence>
<gene>
    <name evidence="3" type="ORF">ACFQ22_09215</name>
</gene>
<feature type="signal peptide" evidence="2">
    <location>
        <begin position="1"/>
        <end position="28"/>
    </location>
</feature>
<feature type="region of interest" description="Disordered" evidence="1">
    <location>
        <begin position="88"/>
        <end position="109"/>
    </location>
</feature>
<reference evidence="4" key="1">
    <citation type="journal article" date="2019" name="Int. J. Syst. Evol. Microbiol.">
        <title>The Global Catalogue of Microorganisms (GCM) 10K type strain sequencing project: providing services to taxonomists for standard genome sequencing and annotation.</title>
        <authorList>
            <consortium name="The Broad Institute Genomics Platform"/>
            <consortium name="The Broad Institute Genome Sequencing Center for Infectious Disease"/>
            <person name="Wu L."/>
            <person name="Ma J."/>
        </authorList>
    </citation>
    <scope>NUCLEOTIDE SEQUENCE [LARGE SCALE GENOMIC DNA]</scope>
    <source>
        <strain evidence="4">CCUG 71848</strain>
    </source>
</reference>
<dbReference type="Proteomes" id="UP001597156">
    <property type="component" value="Unassembled WGS sequence"/>
</dbReference>
<protein>
    <submittedName>
        <fullName evidence="3">Uncharacterized protein</fullName>
    </submittedName>
</protein>
<organism evidence="3 4">
    <name type="scientific">Lentilactobacillus raoultii</name>
    <dbReference type="NCBI Taxonomy" id="1987503"/>
    <lineage>
        <taxon>Bacteria</taxon>
        <taxon>Bacillati</taxon>
        <taxon>Bacillota</taxon>
        <taxon>Bacilli</taxon>
        <taxon>Lactobacillales</taxon>
        <taxon>Lactobacillaceae</taxon>
        <taxon>Lentilactobacillus</taxon>
    </lineage>
</organism>
<comment type="caution">
    <text evidence="3">The sequence shown here is derived from an EMBL/GenBank/DDBJ whole genome shotgun (WGS) entry which is preliminary data.</text>
</comment>
<accession>A0ABW3PNI7</accession>
<evidence type="ECO:0000256" key="1">
    <source>
        <dbReference type="SAM" id="MobiDB-lite"/>
    </source>
</evidence>
<dbReference type="RefSeq" id="WP_121977025.1">
    <property type="nucleotide sequence ID" value="NZ_JBHTLH010000032.1"/>
</dbReference>
<dbReference type="EMBL" id="JBHTLH010000032">
    <property type="protein sequence ID" value="MFD1125528.1"/>
    <property type="molecule type" value="Genomic_DNA"/>
</dbReference>
<evidence type="ECO:0000313" key="4">
    <source>
        <dbReference type="Proteomes" id="UP001597156"/>
    </source>
</evidence>
<sequence length="205" mass="22378">MKLAKHVALSFSIITIMGALVPTMTANASQTEYRNTNTLSVSDNQNKQTANTDALKDNTAMPAKDYDTSRIDNDIVLSESDKELAKEALKEVSESLPDSNNPQTNDPIYGPNQTAWKLMATLVGKYGMRYVERTLPKKMYSKVSLLIGSWVSEKKFVSIWQKTINVASGQVFVTDLTNLLRNAGLSKSAAGTSAEIIVDVLGILA</sequence>
<keyword evidence="2" id="KW-0732">Signal</keyword>